<protein>
    <recommendedName>
        <fullName evidence="2">MIT domain-containing protein</fullName>
    </recommendedName>
</protein>
<dbReference type="Pfam" id="PF04212">
    <property type="entry name" value="MIT"/>
    <property type="match status" value="1"/>
</dbReference>
<feature type="domain" description="MIT" evidence="2">
    <location>
        <begin position="2"/>
        <end position="58"/>
    </location>
</feature>
<evidence type="ECO:0000313" key="3">
    <source>
        <dbReference type="EMBL" id="KZT56013.1"/>
    </source>
</evidence>
<evidence type="ECO:0000259" key="2">
    <source>
        <dbReference type="Pfam" id="PF04212"/>
    </source>
</evidence>
<dbReference type="Proteomes" id="UP000076842">
    <property type="component" value="Unassembled WGS sequence"/>
</dbReference>
<evidence type="ECO:0000313" key="4">
    <source>
        <dbReference type="Proteomes" id="UP000076842"/>
    </source>
</evidence>
<dbReference type="SUPFAM" id="SSF116846">
    <property type="entry name" value="MIT domain"/>
    <property type="match status" value="1"/>
</dbReference>
<name>A0A165F1U7_9BASI</name>
<feature type="coiled-coil region" evidence="1">
    <location>
        <begin position="40"/>
        <end position="67"/>
    </location>
</feature>
<evidence type="ECO:0000256" key="1">
    <source>
        <dbReference type="SAM" id="Coils"/>
    </source>
</evidence>
<organism evidence="3 4">
    <name type="scientific">Calocera cornea HHB12733</name>
    <dbReference type="NCBI Taxonomy" id="1353952"/>
    <lineage>
        <taxon>Eukaryota</taxon>
        <taxon>Fungi</taxon>
        <taxon>Dikarya</taxon>
        <taxon>Basidiomycota</taxon>
        <taxon>Agaricomycotina</taxon>
        <taxon>Dacrymycetes</taxon>
        <taxon>Dacrymycetales</taxon>
        <taxon>Dacrymycetaceae</taxon>
        <taxon>Calocera</taxon>
    </lineage>
</organism>
<keyword evidence="4" id="KW-1185">Reference proteome</keyword>
<gene>
    <name evidence="3" type="ORF">CALCODRAFT_484325</name>
</gene>
<sequence>MNKAIEEDRKGNYAFACNLYLRSLYYFNQALKDEKDDQRKQWIESRMKKCQERAQQLERSLREVLERRQRRDGGRWATLVELRW</sequence>
<dbReference type="InterPro" id="IPR036181">
    <property type="entry name" value="MIT_dom_sf"/>
</dbReference>
<reference evidence="3 4" key="1">
    <citation type="journal article" date="2016" name="Mol. Biol. Evol.">
        <title>Comparative Genomics of Early-Diverging Mushroom-Forming Fungi Provides Insights into the Origins of Lignocellulose Decay Capabilities.</title>
        <authorList>
            <person name="Nagy L.G."/>
            <person name="Riley R."/>
            <person name="Tritt A."/>
            <person name="Adam C."/>
            <person name="Daum C."/>
            <person name="Floudas D."/>
            <person name="Sun H."/>
            <person name="Yadav J.S."/>
            <person name="Pangilinan J."/>
            <person name="Larsson K.H."/>
            <person name="Matsuura K."/>
            <person name="Barry K."/>
            <person name="Labutti K."/>
            <person name="Kuo R."/>
            <person name="Ohm R.A."/>
            <person name="Bhattacharya S.S."/>
            <person name="Shirouzu T."/>
            <person name="Yoshinaga Y."/>
            <person name="Martin F.M."/>
            <person name="Grigoriev I.V."/>
            <person name="Hibbett D.S."/>
        </authorList>
    </citation>
    <scope>NUCLEOTIDE SEQUENCE [LARGE SCALE GENOMIC DNA]</scope>
    <source>
        <strain evidence="3 4">HHB12733</strain>
    </source>
</reference>
<dbReference type="AlphaFoldDB" id="A0A165F1U7"/>
<dbReference type="InParanoid" id="A0A165F1U7"/>
<dbReference type="EMBL" id="KV423985">
    <property type="protein sequence ID" value="KZT56013.1"/>
    <property type="molecule type" value="Genomic_DNA"/>
</dbReference>
<proteinExistence type="predicted"/>
<keyword evidence="1" id="KW-0175">Coiled coil</keyword>
<dbReference type="Gene3D" id="1.20.58.80">
    <property type="entry name" value="Phosphotransferase system, lactose/cellobiose-type IIA subunit"/>
    <property type="match status" value="1"/>
</dbReference>
<accession>A0A165F1U7</accession>
<dbReference type="InterPro" id="IPR007330">
    <property type="entry name" value="MIT_dom"/>
</dbReference>